<feature type="domain" description="CBS" evidence="3">
    <location>
        <begin position="68"/>
        <end position="123"/>
    </location>
</feature>
<dbReference type="Pfam" id="PF00571">
    <property type="entry name" value="CBS"/>
    <property type="match status" value="2"/>
</dbReference>
<gene>
    <name evidence="4" type="ORF">A4R35_15075</name>
</gene>
<evidence type="ECO:0000256" key="1">
    <source>
        <dbReference type="ARBA" id="ARBA00023122"/>
    </source>
</evidence>
<dbReference type="PANTHER" id="PTHR43080:SF26">
    <property type="entry name" value="REGULATORY PROTEIN"/>
    <property type="match status" value="1"/>
</dbReference>
<dbReference type="CDD" id="cd04586">
    <property type="entry name" value="CBS_pair_BON_assoc"/>
    <property type="match status" value="1"/>
</dbReference>
<dbReference type="InterPro" id="IPR000644">
    <property type="entry name" value="CBS_dom"/>
</dbReference>
<reference evidence="4 5" key="1">
    <citation type="submission" date="2016-08" db="EMBL/GenBank/DDBJ databases">
        <title>Analysis of Carbohydrate Active Enzymes in Thermogemmatispora T81 Reveals Carbohydrate Degradation Ability.</title>
        <authorList>
            <person name="Tomazini A."/>
            <person name="Lal S."/>
            <person name="Stott M."/>
            <person name="Henrissat B."/>
            <person name="Polikarpov I."/>
            <person name="Sparling R."/>
            <person name="Levin D.B."/>
        </authorList>
    </citation>
    <scope>NUCLEOTIDE SEQUENCE [LARGE SCALE GENOMIC DNA]</scope>
    <source>
        <strain evidence="4 5">T81</strain>
    </source>
</reference>
<proteinExistence type="predicted"/>
<dbReference type="PANTHER" id="PTHR43080">
    <property type="entry name" value="CBS DOMAIN-CONTAINING PROTEIN CBSX3, MITOCHONDRIAL"/>
    <property type="match status" value="1"/>
</dbReference>
<dbReference type="Proteomes" id="UP000248706">
    <property type="component" value="Unassembled WGS sequence"/>
</dbReference>
<dbReference type="Gene3D" id="3.10.580.10">
    <property type="entry name" value="CBS-domain"/>
    <property type="match status" value="2"/>
</dbReference>
<dbReference type="RefSeq" id="WP_112430777.1">
    <property type="nucleotide sequence ID" value="NZ_MCIF01000002.1"/>
</dbReference>
<dbReference type="InterPro" id="IPR051257">
    <property type="entry name" value="Diverse_CBS-Domain"/>
</dbReference>
<dbReference type="AlphaFoldDB" id="A0A328VG80"/>
<evidence type="ECO:0000313" key="4">
    <source>
        <dbReference type="EMBL" id="RAQ96858.1"/>
    </source>
</evidence>
<organism evidence="4 5">
    <name type="scientific">Thermogemmatispora tikiterensis</name>
    <dbReference type="NCBI Taxonomy" id="1825093"/>
    <lineage>
        <taxon>Bacteria</taxon>
        <taxon>Bacillati</taxon>
        <taxon>Chloroflexota</taxon>
        <taxon>Ktedonobacteria</taxon>
        <taxon>Thermogemmatisporales</taxon>
        <taxon>Thermogemmatisporaceae</taxon>
        <taxon>Thermogemmatispora</taxon>
    </lineage>
</organism>
<dbReference type="SUPFAM" id="SSF54631">
    <property type="entry name" value="CBS-domain pair"/>
    <property type="match status" value="1"/>
</dbReference>
<dbReference type="EMBL" id="MCIF01000002">
    <property type="protein sequence ID" value="RAQ96858.1"/>
    <property type="molecule type" value="Genomic_DNA"/>
</dbReference>
<name>A0A328VG80_9CHLR</name>
<dbReference type="PROSITE" id="PS51371">
    <property type="entry name" value="CBS"/>
    <property type="match status" value="2"/>
</dbReference>
<keyword evidence="5" id="KW-1185">Reference proteome</keyword>
<sequence length="127" mass="13901">MIARDIMTRTVYTIRPEASAQEAARLLDQKRISGAPVVDGDGRLIGMVTEADIISKVNREGLRVADIMSHELIVVSEETPLEEIAALLSERKIKRVPVVENGRLVGIVSRADIVHAVAAGHLIVRSW</sequence>
<accession>A0A328VG80</accession>
<keyword evidence="1 2" id="KW-0129">CBS domain</keyword>
<comment type="caution">
    <text evidence="4">The sequence shown here is derived from an EMBL/GenBank/DDBJ whole genome shotgun (WGS) entry which is preliminary data.</text>
</comment>
<feature type="domain" description="CBS" evidence="3">
    <location>
        <begin position="7"/>
        <end position="64"/>
    </location>
</feature>
<protein>
    <recommendedName>
        <fullName evidence="3">CBS domain-containing protein</fullName>
    </recommendedName>
</protein>
<evidence type="ECO:0000256" key="2">
    <source>
        <dbReference type="PROSITE-ProRule" id="PRU00703"/>
    </source>
</evidence>
<dbReference type="OrthoDB" id="160124at2"/>
<evidence type="ECO:0000259" key="3">
    <source>
        <dbReference type="PROSITE" id="PS51371"/>
    </source>
</evidence>
<evidence type="ECO:0000313" key="5">
    <source>
        <dbReference type="Proteomes" id="UP000248706"/>
    </source>
</evidence>
<dbReference type="InterPro" id="IPR046342">
    <property type="entry name" value="CBS_dom_sf"/>
</dbReference>
<dbReference type="SMART" id="SM00116">
    <property type="entry name" value="CBS"/>
    <property type="match status" value="2"/>
</dbReference>